<dbReference type="CDD" id="cd14688">
    <property type="entry name" value="bZIP_YAP"/>
    <property type="match status" value="1"/>
</dbReference>
<gene>
    <name evidence="3" type="ORF">VP01_2176g2</name>
</gene>
<keyword evidence="2" id="KW-0472">Membrane</keyword>
<evidence type="ECO:0000313" key="4">
    <source>
        <dbReference type="Proteomes" id="UP000037035"/>
    </source>
</evidence>
<name>A0A0L6V9E5_9BASI</name>
<evidence type="ECO:0000256" key="1">
    <source>
        <dbReference type="SAM" id="MobiDB-lite"/>
    </source>
</evidence>
<keyword evidence="4" id="KW-1185">Reference proteome</keyword>
<dbReference type="VEuPathDB" id="FungiDB:VP01_2176g2"/>
<dbReference type="AlphaFoldDB" id="A0A0L6V9E5"/>
<proteinExistence type="predicted"/>
<keyword evidence="2" id="KW-0812">Transmembrane</keyword>
<feature type="compositionally biased region" description="Basic and acidic residues" evidence="1">
    <location>
        <begin position="560"/>
        <end position="570"/>
    </location>
</feature>
<feature type="compositionally biased region" description="Basic residues" evidence="1">
    <location>
        <begin position="611"/>
        <end position="622"/>
    </location>
</feature>
<feature type="transmembrane region" description="Helical" evidence="2">
    <location>
        <begin position="36"/>
        <end position="52"/>
    </location>
</feature>
<comment type="caution">
    <text evidence="3">The sequence shown here is derived from an EMBL/GenBank/DDBJ whole genome shotgun (WGS) entry which is preliminary data.</text>
</comment>
<feature type="region of interest" description="Disordered" evidence="1">
    <location>
        <begin position="560"/>
        <end position="624"/>
    </location>
</feature>
<evidence type="ECO:0000256" key="2">
    <source>
        <dbReference type="SAM" id="Phobius"/>
    </source>
</evidence>
<evidence type="ECO:0000313" key="3">
    <source>
        <dbReference type="EMBL" id="KNZ57368.1"/>
    </source>
</evidence>
<feature type="compositionally biased region" description="Basic residues" evidence="1">
    <location>
        <begin position="571"/>
        <end position="583"/>
    </location>
</feature>
<organism evidence="3 4">
    <name type="scientific">Puccinia sorghi</name>
    <dbReference type="NCBI Taxonomy" id="27349"/>
    <lineage>
        <taxon>Eukaryota</taxon>
        <taxon>Fungi</taxon>
        <taxon>Dikarya</taxon>
        <taxon>Basidiomycota</taxon>
        <taxon>Pucciniomycotina</taxon>
        <taxon>Pucciniomycetes</taxon>
        <taxon>Pucciniales</taxon>
        <taxon>Pucciniaceae</taxon>
        <taxon>Puccinia</taxon>
    </lineage>
</organism>
<accession>A0A0L6V9E5</accession>
<keyword evidence="2" id="KW-1133">Transmembrane helix</keyword>
<dbReference type="EMBL" id="LAVV01007032">
    <property type="protein sequence ID" value="KNZ57368.1"/>
    <property type="molecule type" value="Genomic_DNA"/>
</dbReference>
<feature type="compositionally biased region" description="Polar residues" evidence="1">
    <location>
        <begin position="590"/>
        <end position="601"/>
    </location>
</feature>
<protein>
    <submittedName>
        <fullName evidence="3">Uncharacterized protein</fullName>
    </submittedName>
</protein>
<dbReference type="Proteomes" id="UP000037035">
    <property type="component" value="Unassembled WGS sequence"/>
</dbReference>
<reference evidence="3 4" key="1">
    <citation type="submission" date="2015-08" db="EMBL/GenBank/DDBJ databases">
        <title>Next Generation Sequencing and Analysis of the Genome of Puccinia sorghi L Schw, the Causal Agent of Maize Common Rust.</title>
        <authorList>
            <person name="Rochi L."/>
            <person name="Burguener G."/>
            <person name="Darino M."/>
            <person name="Turjanski A."/>
            <person name="Kreff E."/>
            <person name="Dieguez M.J."/>
            <person name="Sacco F."/>
        </authorList>
    </citation>
    <scope>NUCLEOTIDE SEQUENCE [LARGE SCALE GENOMIC DNA]</scope>
    <source>
        <strain evidence="3 4">RO10H11247</strain>
    </source>
</reference>
<sequence>MIKGMKDFIGAIIFDDLLHQHKFCCLFCYFLFRNNNLLFLVTTTAACLYLLLSQTACMYNLSAACSNSVVQKKKSILKNLYICLSEKKKRIKNWMMDIFGNCQTPGLHHMGLREARFFFHRPDFFFPAGFYFNFFFLVQKAILLGYAVQVDLVNPEMIPPYDTSGSANNRVYSSIYLSNDCPISMQNSDRSRQRLRVVRISVSFISHSLLTKLRQDDAYHTPRHQVHFSSRVCIMLDPYLIKYIDQVTTCARLRLSQPEETHPSPLGQTHQISALPTTMCAHPMPPRVSRISQFCQEASLKILLTWSTMENQLTQLTNRSSNPVSQLPCAQTQGSVTHERISLGLGYPHPFNSQRSLEDRIVSMIPINACFGSFFFAPVVVRDISGRHSSSTNPNPLLGGTIGNQWNSARQASQDAEEDAILNLNHAHLISLPSSTHGYPVLTKRLPPQLNCHHKASFDLSSDQITKTNQKSLNRIHLQRIRRAEICLGVQTPFWEYGLFSFSHAAREYIIDLPPSSISIRASYHTLNQPRVRAFAFHPSSNWRAANALVQLHPALGHRNDNRKCLERPYNRRKFHSTPKPRRAKDQALEAQSNRSGFDPTSSRRREQNRVHQRAFRQRRKVGLSSSSSSHEAVLILIITYMFSSAHVETKGHGDNESRTKFNLAKLVRLANQSFMCRWLIILHARSRKDLSTIDSHLTRFLTISYWSYGCPGQSISKQATFCITEKEKYQPRSCLFFRCYKSCKSIGLHEKNDWITRSLTNSRTERKISRTCKSIYIQNCRALFLFLTFSLPFSTNHSTKVPNTDTLFSLKPKNDSPNLATS</sequence>